<feature type="region of interest" description="Disordered" evidence="1">
    <location>
        <begin position="1"/>
        <end position="88"/>
    </location>
</feature>
<dbReference type="AlphaFoldDB" id="A0A4D4KGJ9"/>
<reference evidence="2 3" key="1">
    <citation type="journal article" date="2020" name="Int. J. Syst. Evol. Microbiol.">
        <title>Reclassification of Streptomyces castelarensis and Streptomyces sporoclivatus as later heterotypic synonyms of Streptomyces antimycoticus.</title>
        <authorList>
            <person name="Komaki H."/>
            <person name="Tamura T."/>
        </authorList>
    </citation>
    <scope>NUCLEOTIDE SEQUENCE [LARGE SCALE GENOMIC DNA]</scope>
    <source>
        <strain evidence="2 3">NBRC 12839</strain>
    </source>
</reference>
<dbReference type="EMBL" id="BJHV01000001">
    <property type="protein sequence ID" value="GDY45900.1"/>
    <property type="molecule type" value="Genomic_DNA"/>
</dbReference>
<dbReference type="Proteomes" id="UP000299290">
    <property type="component" value="Unassembled WGS sequence"/>
</dbReference>
<protein>
    <submittedName>
        <fullName evidence="2">Uncharacterized protein</fullName>
    </submittedName>
</protein>
<comment type="caution">
    <text evidence="2">The sequence shown here is derived from an EMBL/GenBank/DDBJ whole genome shotgun (WGS) entry which is preliminary data.</text>
</comment>
<name>A0A4D4KGJ9_9ACTN</name>
<keyword evidence="3" id="KW-1185">Reference proteome</keyword>
<proteinExistence type="predicted"/>
<organism evidence="2 3">
    <name type="scientific">Streptomyces antimycoticus</name>
    <dbReference type="NCBI Taxonomy" id="68175"/>
    <lineage>
        <taxon>Bacteria</taxon>
        <taxon>Bacillati</taxon>
        <taxon>Actinomycetota</taxon>
        <taxon>Actinomycetes</taxon>
        <taxon>Kitasatosporales</taxon>
        <taxon>Streptomycetaceae</taxon>
        <taxon>Streptomyces</taxon>
        <taxon>Streptomyces violaceusniger group</taxon>
    </lineage>
</organism>
<evidence type="ECO:0000313" key="2">
    <source>
        <dbReference type="EMBL" id="GDY45900.1"/>
    </source>
</evidence>
<evidence type="ECO:0000313" key="3">
    <source>
        <dbReference type="Proteomes" id="UP000299290"/>
    </source>
</evidence>
<sequence>MSDAAPPVTASAAGVLPQSGVESGKGGMRMPASDPSASASDRDSSSRRAGTSSTSEASGATLAEGGAVGGGQAPGKPLGSGAPGTDTG</sequence>
<gene>
    <name evidence="2" type="ORF">SANT12839_067820</name>
</gene>
<feature type="compositionally biased region" description="Low complexity" evidence="1">
    <location>
        <begin position="47"/>
        <end position="65"/>
    </location>
</feature>
<evidence type="ECO:0000256" key="1">
    <source>
        <dbReference type="SAM" id="MobiDB-lite"/>
    </source>
</evidence>
<accession>A0A4D4KGJ9</accession>